<dbReference type="OrthoDB" id="4338804at2"/>
<dbReference type="EMBL" id="JPRF03000040">
    <property type="protein sequence ID" value="OEV35054.1"/>
    <property type="molecule type" value="Genomic_DNA"/>
</dbReference>
<feature type="transmembrane region" description="Helical" evidence="2">
    <location>
        <begin position="52"/>
        <end position="73"/>
    </location>
</feature>
<evidence type="ECO:0000256" key="2">
    <source>
        <dbReference type="SAM" id="Phobius"/>
    </source>
</evidence>
<protein>
    <submittedName>
        <fullName evidence="4">Uncharacterized protein</fullName>
    </submittedName>
</protein>
<dbReference type="EMBL" id="BMUB01000004">
    <property type="protein sequence ID" value="GGU69604.1"/>
    <property type="molecule type" value="Genomic_DNA"/>
</dbReference>
<reference evidence="4 5" key="2">
    <citation type="submission" date="2014-07" db="EMBL/GenBank/DDBJ databases">
        <authorList>
            <person name="Zhang J.E."/>
            <person name="Yang H."/>
            <person name="Guo J."/>
            <person name="Deng Z."/>
            <person name="Luo H."/>
            <person name="Luo M."/>
            <person name="Zhao B."/>
        </authorList>
    </citation>
    <scope>NUCLEOTIDE SEQUENCE [LARGE SCALE GENOMIC DNA]</scope>
    <source>
        <strain evidence="4">ATCC 10762</strain>
        <strain evidence="5">ATCC 10762 / DSM 40127 / CCM 3239 / JCM 4008 / LMG 5968 / NBRC 12843 / NCIMB 8234 / A-377</strain>
    </source>
</reference>
<evidence type="ECO:0000313" key="3">
    <source>
        <dbReference type="EMBL" id="GGU69604.1"/>
    </source>
</evidence>
<feature type="transmembrane region" description="Helical" evidence="2">
    <location>
        <begin position="85"/>
        <end position="108"/>
    </location>
</feature>
<evidence type="ECO:0000313" key="4">
    <source>
        <dbReference type="EMBL" id="OEV35054.1"/>
    </source>
</evidence>
<keyword evidence="5" id="KW-1185">Reference proteome</keyword>
<dbReference type="GeneID" id="97485241"/>
<feature type="compositionally biased region" description="Gly residues" evidence="1">
    <location>
        <begin position="199"/>
        <end position="209"/>
    </location>
</feature>
<feature type="compositionally biased region" description="Low complexity" evidence="1">
    <location>
        <begin position="183"/>
        <end position="194"/>
    </location>
</feature>
<evidence type="ECO:0000313" key="6">
    <source>
        <dbReference type="Proteomes" id="UP000610124"/>
    </source>
</evidence>
<proteinExistence type="predicted"/>
<gene>
    <name evidence="3" type="ORF">GCM10010502_21010</name>
    <name evidence="4" type="ORF">HS99_0034545</name>
</gene>
<keyword evidence="2" id="KW-0812">Transmembrane</keyword>
<dbReference type="RefSeq" id="WP_030552909.1">
    <property type="nucleotide sequence ID" value="NZ_BMUB01000004.1"/>
</dbReference>
<dbReference type="AlphaFoldDB" id="A0A1E7N2Z3"/>
<reference evidence="5" key="3">
    <citation type="submission" date="2016-08" db="EMBL/GenBank/DDBJ databases">
        <title>Sequencing, assembly and comparative genomics of S. aureofaciens ATCC 10762.</title>
        <authorList>
            <person name="Gradnigo J.S."/>
            <person name="Johnson N."/>
            <person name="Somerville G.A."/>
        </authorList>
    </citation>
    <scope>NUCLEOTIDE SEQUENCE [LARGE SCALE GENOMIC DNA]</scope>
    <source>
        <strain evidence="5">ATCC 10762 / DSM 40127 / CCM 3239 / JCM 4008 / LMG 5968 / NBRC 12843 / NCIMB 8234 / A-377</strain>
    </source>
</reference>
<accession>A0A8H9LL69</accession>
<sequence length="209" mass="21749">MSVICPGCAGGEHVLPVPEALGDVVAAAVDPSAVAHLAPPPAPQPGPVRDSAAVAVLVVLAALWLLLGVLSLLRPRPDLDRYGDAYRAGYLLGGLVGPAVLTGAAMVVRMLSRRRARRREEELLWGRQARWQHLVARWRSGWWCRRCQAAFFPVGALHPGAPPSPLLAARHYPAWVLGTPAPATATATGSGSAPSPGPGRQGAGGQALS</sequence>
<reference evidence="3 6" key="1">
    <citation type="journal article" date="2014" name="Int. J. Syst. Evol. Microbiol.">
        <title>Complete genome sequence of Corynebacterium casei LMG S-19264T (=DSM 44701T), isolated from a smear-ripened cheese.</title>
        <authorList>
            <consortium name="US DOE Joint Genome Institute (JGI-PGF)"/>
            <person name="Walter F."/>
            <person name="Albersmeier A."/>
            <person name="Kalinowski J."/>
            <person name="Ruckert C."/>
        </authorList>
    </citation>
    <scope>NUCLEOTIDE SEQUENCE [LARGE SCALE GENOMIC DNA]</scope>
    <source>
        <strain evidence="3 6">JCM 4434</strain>
    </source>
</reference>
<accession>A0A1E7N2Z3</accession>
<evidence type="ECO:0000256" key="1">
    <source>
        <dbReference type="SAM" id="MobiDB-lite"/>
    </source>
</evidence>
<reference evidence="3" key="5">
    <citation type="submission" date="2020-09" db="EMBL/GenBank/DDBJ databases">
        <authorList>
            <person name="Sun Q."/>
            <person name="Ohkuma M."/>
        </authorList>
    </citation>
    <scope>NUCLEOTIDE SEQUENCE</scope>
    <source>
        <strain evidence="3">JCM 4434</strain>
    </source>
</reference>
<dbReference type="Proteomes" id="UP000037395">
    <property type="component" value="Unassembled WGS sequence"/>
</dbReference>
<keyword evidence="2" id="KW-0472">Membrane</keyword>
<feature type="region of interest" description="Disordered" evidence="1">
    <location>
        <begin position="183"/>
        <end position="209"/>
    </location>
</feature>
<comment type="caution">
    <text evidence="4">The sequence shown here is derived from an EMBL/GenBank/DDBJ whole genome shotgun (WGS) entry which is preliminary data.</text>
</comment>
<evidence type="ECO:0000313" key="5">
    <source>
        <dbReference type="Proteomes" id="UP000037395"/>
    </source>
</evidence>
<reference evidence="4" key="4">
    <citation type="submission" date="2016-08" db="EMBL/GenBank/DDBJ databases">
        <title>Sequencing, Assembly and Comparative Genomics of S. aureofaciens ATCC 10762.</title>
        <authorList>
            <person name="Gradnigo J.S."/>
            <person name="Johnson N."/>
            <person name="Somerville G.A."/>
        </authorList>
    </citation>
    <scope>NUCLEOTIDE SEQUENCE [LARGE SCALE GENOMIC DNA]</scope>
    <source>
        <strain evidence="4">ATCC 10762</strain>
    </source>
</reference>
<keyword evidence="2" id="KW-1133">Transmembrane helix</keyword>
<name>A0A1E7N2Z3_KITAU</name>
<organism evidence="4 5">
    <name type="scientific">Kitasatospora aureofaciens</name>
    <name type="common">Streptomyces aureofaciens</name>
    <dbReference type="NCBI Taxonomy" id="1894"/>
    <lineage>
        <taxon>Bacteria</taxon>
        <taxon>Bacillati</taxon>
        <taxon>Actinomycetota</taxon>
        <taxon>Actinomycetes</taxon>
        <taxon>Kitasatosporales</taxon>
        <taxon>Streptomycetaceae</taxon>
        <taxon>Kitasatospora</taxon>
    </lineage>
</organism>
<dbReference type="Proteomes" id="UP000610124">
    <property type="component" value="Unassembled WGS sequence"/>
</dbReference>